<evidence type="ECO:0000313" key="1">
    <source>
        <dbReference type="EMBL" id="NEZ61989.1"/>
    </source>
</evidence>
<name>A0A6M0S0I5_9CYAN</name>
<accession>A0A6M0S0I5</accession>
<dbReference type="EMBL" id="QZCE01000001">
    <property type="protein sequence ID" value="NEZ61989.1"/>
    <property type="molecule type" value="Genomic_DNA"/>
</dbReference>
<reference evidence="1 2" key="1">
    <citation type="journal article" date="2020" name="Microb. Ecol.">
        <title>Ecogenomics of the Marine Benthic Filamentous Cyanobacterium Adonisia.</title>
        <authorList>
            <person name="Walter J.M."/>
            <person name="Coutinho F.H."/>
            <person name="Leomil L."/>
            <person name="Hargreaves P.I."/>
            <person name="Campeao M.E."/>
            <person name="Vieira V.V."/>
            <person name="Silva B.S."/>
            <person name="Fistarol G.O."/>
            <person name="Salomon P.S."/>
            <person name="Sawabe T."/>
            <person name="Mino S."/>
            <person name="Hosokawa M."/>
            <person name="Miyashita H."/>
            <person name="Maruyama F."/>
            <person name="van Verk M.C."/>
            <person name="Dutilh B.E."/>
            <person name="Thompson C.C."/>
            <person name="Thompson F.L."/>
        </authorList>
    </citation>
    <scope>NUCLEOTIDE SEQUENCE [LARGE SCALE GENOMIC DNA]</scope>
    <source>
        <strain evidence="1 2">CCMR0082</strain>
    </source>
</reference>
<comment type="caution">
    <text evidence="1">The sequence shown here is derived from an EMBL/GenBank/DDBJ whole genome shotgun (WGS) entry which is preliminary data.</text>
</comment>
<organism evidence="1 2">
    <name type="scientific">Adonisia turfae CCMR0082</name>
    <dbReference type="NCBI Taxonomy" id="2304604"/>
    <lineage>
        <taxon>Bacteria</taxon>
        <taxon>Bacillati</taxon>
        <taxon>Cyanobacteriota</taxon>
        <taxon>Adonisia</taxon>
        <taxon>Adonisia turfae</taxon>
    </lineage>
</organism>
<gene>
    <name evidence="1" type="ORF">D0962_04235</name>
</gene>
<dbReference type="SUPFAM" id="SSF47413">
    <property type="entry name" value="lambda repressor-like DNA-binding domains"/>
    <property type="match status" value="1"/>
</dbReference>
<protein>
    <submittedName>
        <fullName evidence="1">XRE family transcriptional regulator</fullName>
    </submittedName>
</protein>
<sequence>MQTMKVQIEIEIENLGEMLKEARGDKEPTPVAYELGMTTSNLYRIESEGNKSIPFDRLKGMALMYGADGQKILSQVKSLVLKELGVEE</sequence>
<evidence type="ECO:0000313" key="2">
    <source>
        <dbReference type="Proteomes" id="UP000473574"/>
    </source>
</evidence>
<dbReference type="RefSeq" id="WP_163660080.1">
    <property type="nucleotide sequence ID" value="NZ_QZCE01000001.1"/>
</dbReference>
<dbReference type="AlphaFoldDB" id="A0A6M0S0I5"/>
<proteinExistence type="predicted"/>
<dbReference type="GO" id="GO:0003677">
    <property type="term" value="F:DNA binding"/>
    <property type="evidence" value="ECO:0007669"/>
    <property type="project" value="InterPro"/>
</dbReference>
<dbReference type="Proteomes" id="UP000473574">
    <property type="component" value="Unassembled WGS sequence"/>
</dbReference>
<dbReference type="InterPro" id="IPR010982">
    <property type="entry name" value="Lambda_DNA-bd_dom_sf"/>
</dbReference>